<evidence type="ECO:0000313" key="9">
    <source>
        <dbReference type="EMBL" id="WPK23338.1"/>
    </source>
</evidence>
<evidence type="ECO:0000256" key="7">
    <source>
        <dbReference type="SAM" id="SignalP"/>
    </source>
</evidence>
<organism evidence="9 10">
    <name type="scientific">Australozyma saopauloensis</name>
    <dbReference type="NCBI Taxonomy" id="291208"/>
    <lineage>
        <taxon>Eukaryota</taxon>
        <taxon>Fungi</taxon>
        <taxon>Dikarya</taxon>
        <taxon>Ascomycota</taxon>
        <taxon>Saccharomycotina</taxon>
        <taxon>Pichiomycetes</taxon>
        <taxon>Metschnikowiaceae</taxon>
        <taxon>Australozyma</taxon>
    </lineage>
</organism>
<dbReference type="EMBL" id="CP138894">
    <property type="protein sequence ID" value="WPK23338.1"/>
    <property type="molecule type" value="Genomic_DNA"/>
</dbReference>
<dbReference type="GO" id="GO:0009277">
    <property type="term" value="C:fungal-type cell wall"/>
    <property type="evidence" value="ECO:0007669"/>
    <property type="project" value="UniProtKB-ARBA"/>
</dbReference>
<gene>
    <name evidence="9" type="ORF">PUMCH_000576</name>
</gene>
<sequence length="513" mass="51649">MRFSAIFLLAEAVSTVVISSNTIVSANYPTADITVNLGVFYTIINPAGQFTGSLNIAGELFFVASGQISSPPGVLLQLSSFSNTGTIVFENLVKLNPVTINIKSNLFSNSGTMFMAADTSTFGGYSYSLGSAGTWQNTGTILVVGSSLASTPTLFVAASVAAENSGAICFRNASFFPGNMNVNSGGCINLGAGGSITISDGFLLDQTIYMSDTTSTVSVSVTANPCMFSIGGFTGSNKIIVFGTSPTVLARTSNLITALYVTVGGYTCSFSLLGYYPGNFGFLGSRLTYLGTVPTLNAPSTCSCPGSIPLSPNVVVTTTVFWTGSVTETATSTGATLATDLVLVQVPVPTTTVTTTVFNITGAITTTITGLTQNTVLVEEPSPTTTIITTVTSLTATTTTTVAGSSTVTVVVEVPIPVSTVTSTTGSSSATTTSSGGASNTVVSSVTTSSGSNTSGNIGSSGSVSTSTSTSTSTSSSGSSSSFSTVSSTSSRKSGADKSTASLVMLLLLLLGV</sequence>
<feature type="compositionally biased region" description="Low complexity" evidence="6">
    <location>
        <begin position="421"/>
        <end position="491"/>
    </location>
</feature>
<feature type="domain" description="Hyphally-regulated cell wall protein N-terminal" evidence="8">
    <location>
        <begin position="7"/>
        <end position="305"/>
    </location>
</feature>
<dbReference type="InterPro" id="IPR021031">
    <property type="entry name" value="Hyphal-reg_cell_wall_N"/>
</dbReference>
<evidence type="ECO:0000256" key="4">
    <source>
        <dbReference type="ARBA" id="ARBA00022729"/>
    </source>
</evidence>
<accession>A0AAX4H4C2</accession>
<dbReference type="GeneID" id="88171645"/>
<protein>
    <recommendedName>
        <fullName evidence="8">Hyphally-regulated cell wall protein N-terminal domain-containing protein</fullName>
    </recommendedName>
</protein>
<evidence type="ECO:0000256" key="3">
    <source>
        <dbReference type="ARBA" id="ARBA00022525"/>
    </source>
</evidence>
<dbReference type="Proteomes" id="UP001338582">
    <property type="component" value="Chromosome 1"/>
</dbReference>
<evidence type="ECO:0000256" key="1">
    <source>
        <dbReference type="ARBA" id="ARBA00004191"/>
    </source>
</evidence>
<keyword evidence="10" id="KW-1185">Reference proteome</keyword>
<name>A0AAX4H4C2_9ASCO</name>
<reference evidence="9 10" key="1">
    <citation type="submission" date="2023-10" db="EMBL/GenBank/DDBJ databases">
        <title>Draft Genome Sequence of Candida saopaulonensis from a very Premature Infant with Sepsis.</title>
        <authorList>
            <person name="Ning Y."/>
            <person name="Dai R."/>
            <person name="Xiao M."/>
            <person name="Xu Y."/>
            <person name="Yan Q."/>
            <person name="Zhang L."/>
        </authorList>
    </citation>
    <scope>NUCLEOTIDE SEQUENCE [LARGE SCALE GENOMIC DNA]</scope>
    <source>
        <strain evidence="9 10">19XY460</strain>
    </source>
</reference>
<evidence type="ECO:0000256" key="6">
    <source>
        <dbReference type="SAM" id="MobiDB-lite"/>
    </source>
</evidence>
<dbReference type="KEGG" id="asau:88171645"/>
<evidence type="ECO:0000313" key="10">
    <source>
        <dbReference type="Proteomes" id="UP001338582"/>
    </source>
</evidence>
<keyword evidence="2" id="KW-0134">Cell wall</keyword>
<dbReference type="AlphaFoldDB" id="A0AAX4H4C2"/>
<evidence type="ECO:0000256" key="5">
    <source>
        <dbReference type="ARBA" id="ARBA00023180"/>
    </source>
</evidence>
<evidence type="ECO:0000259" key="8">
    <source>
        <dbReference type="Pfam" id="PF11765"/>
    </source>
</evidence>
<feature type="chain" id="PRO_5043802797" description="Hyphally-regulated cell wall protein N-terminal domain-containing protein" evidence="7">
    <location>
        <begin position="20"/>
        <end position="513"/>
    </location>
</feature>
<feature type="region of interest" description="Disordered" evidence="6">
    <location>
        <begin position="421"/>
        <end position="495"/>
    </location>
</feature>
<feature type="signal peptide" evidence="7">
    <location>
        <begin position="1"/>
        <end position="19"/>
    </location>
</feature>
<dbReference type="RefSeq" id="XP_062875725.1">
    <property type="nucleotide sequence ID" value="XM_063019655.1"/>
</dbReference>
<keyword evidence="4 7" id="KW-0732">Signal</keyword>
<evidence type="ECO:0000256" key="2">
    <source>
        <dbReference type="ARBA" id="ARBA00022512"/>
    </source>
</evidence>
<dbReference type="Pfam" id="PF11765">
    <property type="entry name" value="Hyphal_reg_CWP"/>
    <property type="match status" value="1"/>
</dbReference>
<keyword evidence="3" id="KW-0964">Secreted</keyword>
<proteinExistence type="predicted"/>
<comment type="subcellular location">
    <subcellularLocation>
        <location evidence="1">Secreted</location>
        <location evidence="1">Cell wall</location>
    </subcellularLocation>
</comment>
<keyword evidence="5" id="KW-0325">Glycoprotein</keyword>